<accession>A0A263CZW0</accession>
<dbReference type="GO" id="GO:0000976">
    <property type="term" value="F:transcription cis-regulatory region binding"/>
    <property type="evidence" value="ECO:0007669"/>
    <property type="project" value="TreeGrafter"/>
</dbReference>
<comment type="caution">
    <text evidence="6">The sequence shown here is derived from an EMBL/GenBank/DDBJ whole genome shotgun (WGS) entry which is preliminary data.</text>
</comment>
<feature type="domain" description="HTH tetR-type" evidence="5">
    <location>
        <begin position="4"/>
        <end position="64"/>
    </location>
</feature>
<name>A0A263CZW0_9PSEU</name>
<organism evidence="6 7">
    <name type="scientific">Amycolatopsis antarctica</name>
    <dbReference type="NCBI Taxonomy" id="1854586"/>
    <lineage>
        <taxon>Bacteria</taxon>
        <taxon>Bacillati</taxon>
        <taxon>Actinomycetota</taxon>
        <taxon>Actinomycetes</taxon>
        <taxon>Pseudonocardiales</taxon>
        <taxon>Pseudonocardiaceae</taxon>
        <taxon>Amycolatopsis</taxon>
    </lineage>
</organism>
<dbReference type="Pfam" id="PF00440">
    <property type="entry name" value="TetR_N"/>
    <property type="match status" value="1"/>
</dbReference>
<dbReference type="InParanoid" id="A0A263CZW0"/>
<dbReference type="SUPFAM" id="SSF46689">
    <property type="entry name" value="Homeodomain-like"/>
    <property type="match status" value="1"/>
</dbReference>
<evidence type="ECO:0000256" key="3">
    <source>
        <dbReference type="ARBA" id="ARBA00023163"/>
    </source>
</evidence>
<gene>
    <name evidence="6" type="ORF">CFN78_19880</name>
</gene>
<keyword evidence="3" id="KW-0804">Transcription</keyword>
<dbReference type="Proteomes" id="UP000242444">
    <property type="component" value="Unassembled WGS sequence"/>
</dbReference>
<dbReference type="PANTHER" id="PTHR30055:SF234">
    <property type="entry name" value="HTH-TYPE TRANSCRIPTIONAL REGULATOR BETI"/>
    <property type="match status" value="1"/>
</dbReference>
<dbReference type="SUPFAM" id="SSF48498">
    <property type="entry name" value="Tetracyclin repressor-like, C-terminal domain"/>
    <property type="match status" value="1"/>
</dbReference>
<dbReference type="PROSITE" id="PS50977">
    <property type="entry name" value="HTH_TETR_2"/>
    <property type="match status" value="1"/>
</dbReference>
<dbReference type="AlphaFoldDB" id="A0A263CZW0"/>
<keyword evidence="2 4" id="KW-0238">DNA-binding</keyword>
<evidence type="ECO:0000256" key="1">
    <source>
        <dbReference type="ARBA" id="ARBA00023015"/>
    </source>
</evidence>
<dbReference type="PRINTS" id="PR00455">
    <property type="entry name" value="HTHTETR"/>
</dbReference>
<feature type="DNA-binding region" description="H-T-H motif" evidence="4">
    <location>
        <begin position="27"/>
        <end position="46"/>
    </location>
</feature>
<dbReference type="Pfam" id="PF17937">
    <property type="entry name" value="TetR_C_28"/>
    <property type="match status" value="1"/>
</dbReference>
<dbReference type="OrthoDB" id="9806334at2"/>
<keyword evidence="1" id="KW-0805">Transcription regulation</keyword>
<evidence type="ECO:0000259" key="5">
    <source>
        <dbReference type="PROSITE" id="PS50977"/>
    </source>
</evidence>
<evidence type="ECO:0000256" key="4">
    <source>
        <dbReference type="PROSITE-ProRule" id="PRU00335"/>
    </source>
</evidence>
<keyword evidence="7" id="KW-1185">Reference proteome</keyword>
<protein>
    <submittedName>
        <fullName evidence="6">TetR family transcriptional regulator</fullName>
    </submittedName>
</protein>
<dbReference type="InterPro" id="IPR050109">
    <property type="entry name" value="HTH-type_TetR-like_transc_reg"/>
</dbReference>
<dbReference type="EMBL" id="NKYE01000013">
    <property type="protein sequence ID" value="OZM71418.1"/>
    <property type="molecule type" value="Genomic_DNA"/>
</dbReference>
<evidence type="ECO:0000256" key="2">
    <source>
        <dbReference type="ARBA" id="ARBA00023125"/>
    </source>
</evidence>
<dbReference type="InterPro" id="IPR009057">
    <property type="entry name" value="Homeodomain-like_sf"/>
</dbReference>
<evidence type="ECO:0000313" key="7">
    <source>
        <dbReference type="Proteomes" id="UP000242444"/>
    </source>
</evidence>
<sequence length="176" mass="18872">MAKSSARERVLDAYEAILIEGGVDAVTLDAVAARAEVSKGGLLYHFGSKEALLQGLLDRMHALYDADLEAARSAPEGVVAYYLQTSVSEVTENSALHRATLALVPLAMADPRVGTAVRECNGRWRTLLHEHVRDPLSADLLAVIGDGLYLRAAIGDHSAELSSDWPGVLRRLGIEA</sequence>
<evidence type="ECO:0000313" key="6">
    <source>
        <dbReference type="EMBL" id="OZM71418.1"/>
    </source>
</evidence>
<dbReference type="RefSeq" id="WP_094864366.1">
    <property type="nucleotide sequence ID" value="NZ_NKYE01000013.1"/>
</dbReference>
<dbReference type="InterPro" id="IPR001647">
    <property type="entry name" value="HTH_TetR"/>
</dbReference>
<reference evidence="6 7" key="1">
    <citation type="submission" date="2017-07" db="EMBL/GenBank/DDBJ databases">
        <title>Amycolatopsis antarcticus sp. nov., isolated from the surface of an Antarcticus brown macroalga.</title>
        <authorList>
            <person name="Wang J."/>
            <person name="Leiva S."/>
            <person name="Huang J."/>
            <person name="Huang Y."/>
        </authorList>
    </citation>
    <scope>NUCLEOTIDE SEQUENCE [LARGE SCALE GENOMIC DNA]</scope>
    <source>
        <strain evidence="6 7">AU-G6</strain>
    </source>
</reference>
<dbReference type="InterPro" id="IPR041479">
    <property type="entry name" value="TetR_CgmR_C"/>
</dbReference>
<dbReference type="GO" id="GO:0003700">
    <property type="term" value="F:DNA-binding transcription factor activity"/>
    <property type="evidence" value="ECO:0007669"/>
    <property type="project" value="TreeGrafter"/>
</dbReference>
<dbReference type="InterPro" id="IPR036271">
    <property type="entry name" value="Tet_transcr_reg_TetR-rel_C_sf"/>
</dbReference>
<dbReference type="Gene3D" id="1.10.357.10">
    <property type="entry name" value="Tetracycline Repressor, domain 2"/>
    <property type="match status" value="1"/>
</dbReference>
<dbReference type="PANTHER" id="PTHR30055">
    <property type="entry name" value="HTH-TYPE TRANSCRIPTIONAL REGULATOR RUTR"/>
    <property type="match status" value="1"/>
</dbReference>
<proteinExistence type="predicted"/>